<keyword evidence="2" id="KW-0813">Transport</keyword>
<feature type="transmembrane region" description="Helical" evidence="8">
    <location>
        <begin position="82"/>
        <end position="100"/>
    </location>
</feature>
<feature type="region of interest" description="Disordered" evidence="7">
    <location>
        <begin position="1"/>
        <end position="28"/>
    </location>
</feature>
<dbReference type="PANTHER" id="PTHR42865">
    <property type="entry name" value="PROTON/GLUTAMATE-ASPARTATE SYMPORTER"/>
    <property type="match status" value="1"/>
</dbReference>
<feature type="transmembrane region" description="Helical" evidence="8">
    <location>
        <begin position="237"/>
        <end position="255"/>
    </location>
</feature>
<organism evidence="9 10">
    <name type="scientific">Cupriavidus taiwanensis</name>
    <dbReference type="NCBI Taxonomy" id="164546"/>
    <lineage>
        <taxon>Bacteria</taxon>
        <taxon>Pseudomonadati</taxon>
        <taxon>Pseudomonadota</taxon>
        <taxon>Betaproteobacteria</taxon>
        <taxon>Burkholderiales</taxon>
        <taxon>Burkholderiaceae</taxon>
        <taxon>Cupriavidus</taxon>
    </lineage>
</organism>
<feature type="compositionally biased region" description="Low complexity" evidence="7">
    <location>
        <begin position="12"/>
        <end position="26"/>
    </location>
</feature>
<comment type="subcellular location">
    <subcellularLocation>
        <location evidence="1">Membrane</location>
        <topology evidence="1">Multi-pass membrane protein</topology>
    </subcellularLocation>
</comment>
<evidence type="ECO:0000256" key="5">
    <source>
        <dbReference type="ARBA" id="ARBA00022989"/>
    </source>
</evidence>
<comment type="caution">
    <text evidence="9">The sequence shown here is derived from an EMBL/GenBank/DDBJ whole genome shotgun (WGS) entry which is preliminary data.</text>
</comment>
<keyword evidence="3" id="KW-1003">Cell membrane</keyword>
<feature type="transmembrane region" description="Helical" evidence="8">
    <location>
        <begin position="409"/>
        <end position="426"/>
    </location>
</feature>
<feature type="transmembrane region" description="Helical" evidence="8">
    <location>
        <begin position="112"/>
        <end position="134"/>
    </location>
</feature>
<dbReference type="Gene3D" id="1.10.3860.10">
    <property type="entry name" value="Sodium:dicarboxylate symporter"/>
    <property type="match status" value="1"/>
</dbReference>
<dbReference type="GO" id="GO:0005886">
    <property type="term" value="C:plasma membrane"/>
    <property type="evidence" value="ECO:0007669"/>
    <property type="project" value="TreeGrafter"/>
</dbReference>
<dbReference type="GO" id="GO:0015366">
    <property type="term" value="F:malate:proton symporter activity"/>
    <property type="evidence" value="ECO:0007669"/>
    <property type="project" value="TreeGrafter"/>
</dbReference>
<protein>
    <submittedName>
        <fullName evidence="9">Proton/sodium-dicarboxylate symporter</fullName>
    </submittedName>
</protein>
<dbReference type="GO" id="GO:0015138">
    <property type="term" value="F:fumarate transmembrane transporter activity"/>
    <property type="evidence" value="ECO:0007669"/>
    <property type="project" value="TreeGrafter"/>
</dbReference>
<evidence type="ECO:0000256" key="7">
    <source>
        <dbReference type="SAM" id="MobiDB-lite"/>
    </source>
</evidence>
<feature type="transmembrane region" description="Helical" evidence="8">
    <location>
        <begin position="198"/>
        <end position="216"/>
    </location>
</feature>
<dbReference type="GO" id="GO:0070778">
    <property type="term" value="P:L-aspartate transmembrane transport"/>
    <property type="evidence" value="ECO:0007669"/>
    <property type="project" value="TreeGrafter"/>
</dbReference>
<dbReference type="Pfam" id="PF00375">
    <property type="entry name" value="SDF"/>
    <property type="match status" value="1"/>
</dbReference>
<evidence type="ECO:0000313" key="10">
    <source>
        <dbReference type="Proteomes" id="UP000256780"/>
    </source>
</evidence>
<feature type="transmembrane region" description="Helical" evidence="8">
    <location>
        <begin position="267"/>
        <end position="291"/>
    </location>
</feature>
<dbReference type="SUPFAM" id="SSF118215">
    <property type="entry name" value="Proton glutamate symport protein"/>
    <property type="match status" value="1"/>
</dbReference>
<dbReference type="RefSeq" id="WP_373457609.1">
    <property type="nucleotide sequence ID" value="NZ_LT976854.1"/>
</dbReference>
<keyword evidence="5 8" id="KW-1133">Transmembrane helix</keyword>
<dbReference type="GO" id="GO:0015141">
    <property type="term" value="F:succinate transmembrane transporter activity"/>
    <property type="evidence" value="ECO:0007669"/>
    <property type="project" value="TreeGrafter"/>
</dbReference>
<dbReference type="Proteomes" id="UP000256780">
    <property type="component" value="Chromosome CBM2587_b"/>
</dbReference>
<evidence type="ECO:0000256" key="1">
    <source>
        <dbReference type="ARBA" id="ARBA00004141"/>
    </source>
</evidence>
<keyword evidence="4 8" id="KW-0812">Transmembrane</keyword>
<gene>
    <name evidence="9" type="ORF">CBM2587_B90577</name>
</gene>
<evidence type="ECO:0000256" key="4">
    <source>
        <dbReference type="ARBA" id="ARBA00022692"/>
    </source>
</evidence>
<proteinExistence type="predicted"/>
<name>A0A975XEU6_9BURK</name>
<evidence type="ECO:0000256" key="8">
    <source>
        <dbReference type="SAM" id="Phobius"/>
    </source>
</evidence>
<dbReference type="EMBL" id="OFSQ01000038">
    <property type="protein sequence ID" value="SOY68141.1"/>
    <property type="molecule type" value="Genomic_DNA"/>
</dbReference>
<dbReference type="PRINTS" id="PR00173">
    <property type="entry name" value="EDTRNSPORT"/>
</dbReference>
<evidence type="ECO:0000256" key="2">
    <source>
        <dbReference type="ARBA" id="ARBA00022448"/>
    </source>
</evidence>
<dbReference type="InterPro" id="IPR001991">
    <property type="entry name" value="Na-dicarboxylate_symporter"/>
</dbReference>
<feature type="transmembrane region" description="Helical" evidence="8">
    <location>
        <begin position="342"/>
        <end position="367"/>
    </location>
</feature>
<keyword evidence="6 8" id="KW-0472">Membrane</keyword>
<feature type="transmembrane region" description="Helical" evidence="8">
    <location>
        <begin position="38"/>
        <end position="62"/>
    </location>
</feature>
<evidence type="ECO:0000256" key="6">
    <source>
        <dbReference type="ARBA" id="ARBA00023136"/>
    </source>
</evidence>
<feature type="transmembrane region" description="Helical" evidence="8">
    <location>
        <begin position="379"/>
        <end position="402"/>
    </location>
</feature>
<evidence type="ECO:0000256" key="3">
    <source>
        <dbReference type="ARBA" id="ARBA00022519"/>
    </source>
</evidence>
<dbReference type="AlphaFoldDB" id="A0A975XEU6"/>
<accession>A0A975XEU6</accession>
<sequence>MSTPAIKPAIKPATEPATRPGAARAPRTPPLKLDAARLYAIALNPWVVIGSLVLGGATGLLWPGLARHLGVVGDIYVDLLKMTTLPFMVSAVIFSLQRLFRDGGASRLMIRVVAVFAGASLLVALVSALVLVAMRPGSELSEATMQTFGAMVGNDARSGDTVMNLYGEDIPEKSLSLSEVLTSLIPTNIFAALANGDALKALVFALMFGLAVGRVPERISIGLSLSLETVYHACQKLMHWLSYPLPLILFCMSAAQLGKSGLEPLHAMMQFVLAFFVASVLLLALAVVVLWKRSGQSLGATLDALRSPFALALATRNSAACMPSMIECLVDRLGFARVRVELLVPLAISLLRVGPMVYYVCATLFIAQLYGHPLGLLDIATVLLASVLAGFASAGMTGLVIVSLVGMTCAYLGLPFEAAFILFLAVDPVCDMLRTLILVVGNTAAVSVICPRPLKL</sequence>
<reference evidence="9 10" key="1">
    <citation type="submission" date="2018-01" db="EMBL/GenBank/DDBJ databases">
        <authorList>
            <person name="Clerissi C."/>
        </authorList>
    </citation>
    <scope>NUCLEOTIDE SEQUENCE [LARGE SCALE GENOMIC DNA]</scope>
    <source>
        <strain evidence="9">Cupriavidus sp. LMG 19464</strain>
    </source>
</reference>
<dbReference type="InterPro" id="IPR036458">
    <property type="entry name" value="Na:dicarbo_symporter_sf"/>
</dbReference>
<keyword evidence="3" id="KW-0997">Cell inner membrane</keyword>
<dbReference type="PANTHER" id="PTHR42865:SF1">
    <property type="entry name" value="AEROBIC C4-DICARBOXYLATE TRANSPORT PROTEIN"/>
    <property type="match status" value="1"/>
</dbReference>
<evidence type="ECO:0000313" key="9">
    <source>
        <dbReference type="EMBL" id="SOY68141.1"/>
    </source>
</evidence>